<protein>
    <submittedName>
        <fullName evidence="6">Type II toxin-antitoxin system HipA family toxin</fullName>
    </submittedName>
</protein>
<dbReference type="Proteomes" id="UP001387100">
    <property type="component" value="Unassembled WGS sequence"/>
</dbReference>
<evidence type="ECO:0000256" key="3">
    <source>
        <dbReference type="ARBA" id="ARBA00022777"/>
    </source>
</evidence>
<feature type="domain" description="HipA N-terminal subdomain 1" evidence="5">
    <location>
        <begin position="24"/>
        <end position="99"/>
    </location>
</feature>
<dbReference type="RefSeq" id="WP_339573510.1">
    <property type="nucleotide sequence ID" value="NZ_JBBIAA010000001.1"/>
</dbReference>
<evidence type="ECO:0000313" key="7">
    <source>
        <dbReference type="Proteomes" id="UP001387100"/>
    </source>
</evidence>
<comment type="similarity">
    <text evidence="1">Belongs to the HipA Ser/Thr kinase family.</text>
</comment>
<dbReference type="InterPro" id="IPR017508">
    <property type="entry name" value="HipA_N1"/>
</dbReference>
<evidence type="ECO:0000259" key="5">
    <source>
        <dbReference type="Pfam" id="PF13657"/>
    </source>
</evidence>
<keyword evidence="3" id="KW-0418">Kinase</keyword>
<feature type="domain" description="HipA-like C-terminal" evidence="4">
    <location>
        <begin position="171"/>
        <end position="378"/>
    </location>
</feature>
<dbReference type="EMBL" id="JBBIAA010000001">
    <property type="protein sequence ID" value="MEJ5943867.1"/>
    <property type="molecule type" value="Genomic_DNA"/>
</dbReference>
<dbReference type="Pfam" id="PF13657">
    <property type="entry name" value="Couple_hipA"/>
    <property type="match status" value="1"/>
</dbReference>
<name>A0ABU8RFM2_9ACTN</name>
<organism evidence="6 7">
    <name type="scientific">Pseudokineococcus basanitobsidens</name>
    <dbReference type="NCBI Taxonomy" id="1926649"/>
    <lineage>
        <taxon>Bacteria</taxon>
        <taxon>Bacillati</taxon>
        <taxon>Actinomycetota</taxon>
        <taxon>Actinomycetes</taxon>
        <taxon>Kineosporiales</taxon>
        <taxon>Kineosporiaceae</taxon>
        <taxon>Pseudokineococcus</taxon>
    </lineage>
</organism>
<sequence>MPITELQVHVDLGGSPTRAGTAYLTHGRRGGVTTSFAYDTAYLADPRGVDLEPALPRRSGQQYVDGLPGCFGDSAPDRWGRMLLDKRHRAAQRTAERRLPSLTDADYLVGVSDLTRQGDLRFSVGGGTFLDPGHDVPKLVALPHLLDAADHADVGDDLAAVKELLDAGSGSLGGARPKASVRGDDERLLIAKFPHRSDDWDVMAWEATVLDLAEAAGVRTPSRRLVRVGGRSVLLLERFDRDPEGRRTGYLSAMSLLGARDGDERDYLDIAEALPEQGAQVTTDLAELYRRVVLSVAVHSTDDHLRNHGFLRARGGWRLSPVFDVNPEPDPGRGRVTSIAGAVAPDDEPDGLLALAAECRLDAGEARAVVREVCGAVAGWREVAGRHGIGAGERQRFAEMLDERAQALVRLAG</sequence>
<dbReference type="InterPro" id="IPR052028">
    <property type="entry name" value="HipA_Ser/Thr_kinase"/>
</dbReference>
<dbReference type="PANTHER" id="PTHR37419:SF8">
    <property type="entry name" value="TOXIN YJJJ"/>
    <property type="match status" value="1"/>
</dbReference>
<evidence type="ECO:0000313" key="6">
    <source>
        <dbReference type="EMBL" id="MEJ5943867.1"/>
    </source>
</evidence>
<evidence type="ECO:0000256" key="2">
    <source>
        <dbReference type="ARBA" id="ARBA00022679"/>
    </source>
</evidence>
<keyword evidence="7" id="KW-1185">Reference proteome</keyword>
<dbReference type="Pfam" id="PF07804">
    <property type="entry name" value="HipA_C"/>
    <property type="match status" value="1"/>
</dbReference>
<comment type="caution">
    <text evidence="6">The sequence shown here is derived from an EMBL/GenBank/DDBJ whole genome shotgun (WGS) entry which is preliminary data.</text>
</comment>
<accession>A0ABU8RFM2</accession>
<dbReference type="InterPro" id="IPR012893">
    <property type="entry name" value="HipA-like_C"/>
</dbReference>
<keyword evidence="2" id="KW-0808">Transferase</keyword>
<dbReference type="PANTHER" id="PTHR37419">
    <property type="entry name" value="SERINE/THREONINE-PROTEIN KINASE TOXIN HIPA"/>
    <property type="match status" value="1"/>
</dbReference>
<evidence type="ECO:0000259" key="4">
    <source>
        <dbReference type="Pfam" id="PF07804"/>
    </source>
</evidence>
<proteinExistence type="inferred from homology"/>
<evidence type="ECO:0000256" key="1">
    <source>
        <dbReference type="ARBA" id="ARBA00010164"/>
    </source>
</evidence>
<gene>
    <name evidence="6" type="ORF">WDZ17_00980</name>
</gene>
<reference evidence="6 7" key="1">
    <citation type="journal article" date="2017" name="Int. J. Syst. Evol. Microbiol.">
        <title>Pseudokineococcus basanitobsidens sp. nov., isolated from volcanic rock.</title>
        <authorList>
            <person name="Lee D.W."/>
            <person name="Park M.Y."/>
            <person name="Kim J.J."/>
            <person name="Kim B.S."/>
        </authorList>
    </citation>
    <scope>NUCLEOTIDE SEQUENCE [LARGE SCALE GENOMIC DNA]</scope>
    <source>
        <strain evidence="6 7">DSM 103726</strain>
    </source>
</reference>